<evidence type="ECO:0000313" key="1">
    <source>
        <dbReference type="EMBL" id="KAI4378137.1"/>
    </source>
</evidence>
<evidence type="ECO:0000313" key="2">
    <source>
        <dbReference type="Proteomes" id="UP001057402"/>
    </source>
</evidence>
<dbReference type="Proteomes" id="UP001057402">
    <property type="component" value="Chromosome 4"/>
</dbReference>
<gene>
    <name evidence="1" type="ORF">MLD38_015662</name>
</gene>
<dbReference type="EMBL" id="CM042883">
    <property type="protein sequence ID" value="KAI4378137.1"/>
    <property type="molecule type" value="Genomic_DNA"/>
</dbReference>
<comment type="caution">
    <text evidence="1">The sequence shown here is derived from an EMBL/GenBank/DDBJ whole genome shotgun (WGS) entry which is preliminary data.</text>
</comment>
<protein>
    <submittedName>
        <fullName evidence="1">Uncharacterized protein</fullName>
    </submittedName>
</protein>
<sequence length="724" mass="79591">MEGRPNHLPLEEVMSGDDGEDSRSWSDNLGGGGGGGGGVSDDDDDGEQSRRKGGGYHRHNPGQIQELEAFFREIPHPDDRQRLELSRRLGLDVRQIKFWFQNRRTQFKAQSERHENILLKEDNTRLKNENDVLKIRLTNPSCSKCHGPVYSNAAIDLSAEEQLLIKENVRLKDELVRIRALAGKLSGKPIDTSHLTSKLPGFNGVSNHNRAKKRRDVSKTGGRTVSTGRSLRNGTLDNRPYQKASLIDAAISAMNELMKLAEAYGPIWSRNFAGSTELLNREEYLKMFSHDNPLGSSCVGAEGSRDTVVVSLNSQAIIGIFMDVNKWIEAFPCLIARASTVEVISDGVNGSRNGSLQLMKAELQVPSPLVSTRQVRFIRFCKQQREGLWAVVDVSVEDGAGLRAPTDCRRLPSGCILQDLPNNFTKVTWIEHSEWETNSVHPLFQQVINTGKLFGAPRWAASLQRHCDSLPLLVLCSNSNANLSGVSPGGNRNILKLVQRMNELFCSGVCVSTKSKWESIHVGNISEDVKIKYRRNTSSPGEPPGLLMCASTSFWLPAAQDILFNFLRNEQCRRQWDILSLSGAMQETFRVSKGPGDSNYISLLRAVGPDSSHTGMMVVQECWIDASGASIVYAPVDDSVINAAVNGRDTESVALLPSGFSIIPDGPSPGKVNGNENGGCLVTLGFQILVNTTPSAKLTQDSFNSVHNLISFTIHKIKAALHLN</sequence>
<reference evidence="2" key="1">
    <citation type="journal article" date="2023" name="Front. Plant Sci.">
        <title>Chromosomal-level genome assembly of Melastoma candidum provides insights into trichome evolution.</title>
        <authorList>
            <person name="Zhong Y."/>
            <person name="Wu W."/>
            <person name="Sun C."/>
            <person name="Zou P."/>
            <person name="Liu Y."/>
            <person name="Dai S."/>
            <person name="Zhou R."/>
        </authorList>
    </citation>
    <scope>NUCLEOTIDE SEQUENCE [LARGE SCALE GENOMIC DNA]</scope>
</reference>
<accession>A0ACB9RI70</accession>
<keyword evidence="2" id="KW-1185">Reference proteome</keyword>
<name>A0ACB9RI70_9MYRT</name>
<proteinExistence type="predicted"/>
<organism evidence="1 2">
    <name type="scientific">Melastoma candidum</name>
    <dbReference type="NCBI Taxonomy" id="119954"/>
    <lineage>
        <taxon>Eukaryota</taxon>
        <taxon>Viridiplantae</taxon>
        <taxon>Streptophyta</taxon>
        <taxon>Embryophyta</taxon>
        <taxon>Tracheophyta</taxon>
        <taxon>Spermatophyta</taxon>
        <taxon>Magnoliopsida</taxon>
        <taxon>eudicotyledons</taxon>
        <taxon>Gunneridae</taxon>
        <taxon>Pentapetalae</taxon>
        <taxon>rosids</taxon>
        <taxon>malvids</taxon>
        <taxon>Myrtales</taxon>
        <taxon>Melastomataceae</taxon>
        <taxon>Melastomatoideae</taxon>
        <taxon>Melastomateae</taxon>
        <taxon>Melastoma</taxon>
    </lineage>
</organism>